<reference evidence="3" key="2">
    <citation type="submission" date="2022-03" db="EMBL/GenBank/DDBJ databases">
        <title>Draft title - Genomic analysis of global carrot germplasm unveils the trajectory of domestication and the origin of high carotenoid orange carrot.</title>
        <authorList>
            <person name="Iorizzo M."/>
            <person name="Ellison S."/>
            <person name="Senalik D."/>
            <person name="Macko-Podgorni A."/>
            <person name="Grzebelus D."/>
            <person name="Bostan H."/>
            <person name="Rolling W."/>
            <person name="Curaba J."/>
            <person name="Simon P."/>
        </authorList>
    </citation>
    <scope>NUCLEOTIDE SEQUENCE</scope>
    <source>
        <tissue evidence="3">Leaf</tissue>
    </source>
</reference>
<evidence type="ECO:0000313" key="3">
    <source>
        <dbReference type="EMBL" id="WOG95782.1"/>
    </source>
</evidence>
<dbReference type="Gramene" id="KZM97018">
    <property type="protein sequence ID" value="KZM97018"/>
    <property type="gene ID" value="DCAR_015620"/>
</dbReference>
<protein>
    <submittedName>
        <fullName evidence="2">Uncharacterized protein</fullName>
    </submittedName>
</protein>
<evidence type="ECO:0000256" key="1">
    <source>
        <dbReference type="SAM" id="MobiDB-lite"/>
    </source>
</evidence>
<sequence length="250" mass="27560">MNATAIYMASYGMEHLSLFVEAPGMFGDLHTYLERDMGLYLPAFMVENIEKFDSGEVEDPPSPPSPLPKKRRISPYPHSSVPDHCPIGEKCACLGPPASMKVAFRFAPVKPPVGVIDPGASTSKGKTKVLSGFSFNNDGLFSQEAIQIIDSGELASILNLKAKAGMDLDMQIRKDKSVKDFLEDLTRKKLQSLNLAEEMRRLESEEDPAFNYMGLEISVSFSSPKLELMEVEEVLLELKKLKDSNAPASI</sequence>
<reference evidence="2" key="1">
    <citation type="journal article" date="2016" name="Nat. Genet.">
        <title>A high-quality carrot genome assembly provides new insights into carotenoid accumulation and asterid genome evolution.</title>
        <authorList>
            <person name="Iorizzo M."/>
            <person name="Ellison S."/>
            <person name="Senalik D."/>
            <person name="Zeng P."/>
            <person name="Satapoomin P."/>
            <person name="Huang J."/>
            <person name="Bowman M."/>
            <person name="Iovene M."/>
            <person name="Sanseverino W."/>
            <person name="Cavagnaro P."/>
            <person name="Yildiz M."/>
            <person name="Macko-Podgorni A."/>
            <person name="Moranska E."/>
            <person name="Grzebelus E."/>
            <person name="Grzebelus D."/>
            <person name="Ashrafi H."/>
            <person name="Zheng Z."/>
            <person name="Cheng S."/>
            <person name="Spooner D."/>
            <person name="Van Deynze A."/>
            <person name="Simon P."/>
        </authorList>
    </citation>
    <scope>NUCLEOTIDE SEQUENCE [LARGE SCALE GENOMIC DNA]</scope>
    <source>
        <tissue evidence="2">Leaf</tissue>
    </source>
</reference>
<dbReference type="AlphaFoldDB" id="A0A165A712"/>
<accession>A0A165A712</accession>
<evidence type="ECO:0000313" key="2">
    <source>
        <dbReference type="EMBL" id="KZM97018.1"/>
    </source>
</evidence>
<name>A0A165A712_DAUCS</name>
<proteinExistence type="predicted"/>
<organism evidence="2">
    <name type="scientific">Daucus carota subsp. sativus</name>
    <name type="common">Carrot</name>
    <dbReference type="NCBI Taxonomy" id="79200"/>
    <lineage>
        <taxon>Eukaryota</taxon>
        <taxon>Viridiplantae</taxon>
        <taxon>Streptophyta</taxon>
        <taxon>Embryophyta</taxon>
        <taxon>Tracheophyta</taxon>
        <taxon>Spermatophyta</taxon>
        <taxon>Magnoliopsida</taxon>
        <taxon>eudicotyledons</taxon>
        <taxon>Gunneridae</taxon>
        <taxon>Pentapetalae</taxon>
        <taxon>asterids</taxon>
        <taxon>campanulids</taxon>
        <taxon>Apiales</taxon>
        <taxon>Apiaceae</taxon>
        <taxon>Apioideae</taxon>
        <taxon>Scandiceae</taxon>
        <taxon>Daucinae</taxon>
        <taxon>Daucus</taxon>
        <taxon>Daucus sect. Daucus</taxon>
    </lineage>
</organism>
<gene>
    <name evidence="2" type="ORF">DCAR_015620</name>
    <name evidence="3" type="ORF">DCAR_0415110</name>
</gene>
<dbReference type="Proteomes" id="UP000077755">
    <property type="component" value="Chromosome 4"/>
</dbReference>
<feature type="region of interest" description="Disordered" evidence="1">
    <location>
        <begin position="54"/>
        <end position="77"/>
    </location>
</feature>
<evidence type="ECO:0000313" key="4">
    <source>
        <dbReference type="Proteomes" id="UP000077755"/>
    </source>
</evidence>
<keyword evidence="4" id="KW-1185">Reference proteome</keyword>
<dbReference type="EMBL" id="CP093346">
    <property type="protein sequence ID" value="WOG95782.1"/>
    <property type="molecule type" value="Genomic_DNA"/>
</dbReference>
<dbReference type="EMBL" id="LNRQ01000004">
    <property type="protein sequence ID" value="KZM97018.1"/>
    <property type="molecule type" value="Genomic_DNA"/>
</dbReference>